<organism evidence="3 4">
    <name type="scientific">Linum trigynum</name>
    <dbReference type="NCBI Taxonomy" id="586398"/>
    <lineage>
        <taxon>Eukaryota</taxon>
        <taxon>Viridiplantae</taxon>
        <taxon>Streptophyta</taxon>
        <taxon>Embryophyta</taxon>
        <taxon>Tracheophyta</taxon>
        <taxon>Spermatophyta</taxon>
        <taxon>Magnoliopsida</taxon>
        <taxon>eudicotyledons</taxon>
        <taxon>Gunneridae</taxon>
        <taxon>Pentapetalae</taxon>
        <taxon>rosids</taxon>
        <taxon>fabids</taxon>
        <taxon>Malpighiales</taxon>
        <taxon>Linaceae</taxon>
        <taxon>Linum</taxon>
    </lineage>
</organism>
<dbReference type="InterPro" id="IPR005162">
    <property type="entry name" value="Retrotrans_gag_dom"/>
</dbReference>
<dbReference type="InterPro" id="IPR021109">
    <property type="entry name" value="Peptidase_aspartic_dom_sf"/>
</dbReference>
<evidence type="ECO:0000313" key="4">
    <source>
        <dbReference type="Proteomes" id="UP001497516"/>
    </source>
</evidence>
<accession>A0AAV2FTU5</accession>
<sequence length="923" mass="104351">MPRRTTGNLLPLDPEIERTFRKNRKQVKLGKQPTTSTTPRLSLTQNRQPRRQMSPPVIPTPLTPLPRIIEPVIMAEQDRSIRARLNRRTGVRASCVVIPAGDANMEITPAFINIITNGYTFSGASSEDPHEHLRRFASICDTMKSPTVSDDAIRLRMFSFSLLGNASHWFQNLTPRSITTWGQLEKVFLDKYFPPALAMKRQEEIVTFKQANDESLTESWERYKGLLMRCPSHGLEDWNVIIIFFNGIRREFRDALNNASRNGFTRMEAPAAYELVEKICSEATEWGSETSIRRRGGLHEIDKVASLEAKIDAKLDSKFDALERRLAKIALGRQEEVVSCELCEGPHHRDMCPLGAAQLEDVQYINNPRSQGQGDMYSNTYNPQWRHHPNMSWSNNNPTGVRNIPPPGFQQQQPQPEKKPQLEELILAHMQKTDNNFKGLDQFVTQQLAINNNLQSSMLAMERQMGQMAQTLADMQGMIPGTLPANTERNPKDAMVVAVTLRSGKALEDPSSSKKAPEAEEEAPGERSCAENEESALHRQNESSLPVQKHVARVPQKVEKLKNEEVKPYEPPAPFPQRLMKPMEDPNFKKFVNIFKQLQINIPLAEALEQMPTYAKFLRELLTKKRKWADLEKVTLTSECSAMIQNKLPEKRDYPGSFTIPCVIGGREFDKSICDLGAGINLMPYSVYKKLGLRDVLKPTRITLQLADRSVKIPKGVVENVLVKVGKFILPTDFVILKMEEDQGVPLILGRPFLATGDALIDVGRGKLTFRVGKEEEIFNVFQVDHNHDAFDDFESGSRERKNSSSCDSRPPEERSHVQSAQSLKSKQGQKSLPDHLKYRYLGKDFNLPVIIPSSLTLKQEEYLLEALQYHLRLTKGSNMQAKKVIPNFRTPGPADLTHMLDGGYAFYHCSGGYAGYLSIPIG</sequence>
<feature type="region of interest" description="Disordered" evidence="1">
    <location>
        <begin position="503"/>
        <end position="579"/>
    </location>
</feature>
<feature type="compositionally biased region" description="Polar residues" evidence="1">
    <location>
        <begin position="818"/>
        <end position="831"/>
    </location>
</feature>
<dbReference type="Proteomes" id="UP001497516">
    <property type="component" value="Chromosome 7"/>
</dbReference>
<feature type="compositionally biased region" description="Basic and acidic residues" evidence="1">
    <location>
        <begin position="505"/>
        <end position="541"/>
    </location>
</feature>
<name>A0AAV2FTU5_9ROSI</name>
<feature type="compositionally biased region" description="Low complexity" evidence="1">
    <location>
        <begin position="32"/>
        <end position="45"/>
    </location>
</feature>
<evidence type="ECO:0000313" key="3">
    <source>
        <dbReference type="EMBL" id="CAL1401804.1"/>
    </source>
</evidence>
<feature type="compositionally biased region" description="Basic and acidic residues" evidence="1">
    <location>
        <begin position="793"/>
        <end position="803"/>
    </location>
</feature>
<keyword evidence="4" id="KW-1185">Reference proteome</keyword>
<evidence type="ECO:0000259" key="2">
    <source>
        <dbReference type="Pfam" id="PF03732"/>
    </source>
</evidence>
<dbReference type="PANTHER" id="PTHR33067">
    <property type="entry name" value="RNA-DIRECTED DNA POLYMERASE-RELATED"/>
    <property type="match status" value="1"/>
</dbReference>
<dbReference type="Gene3D" id="2.40.70.10">
    <property type="entry name" value="Acid Proteases"/>
    <property type="match status" value="1"/>
</dbReference>
<dbReference type="CDD" id="cd00303">
    <property type="entry name" value="retropepsin_like"/>
    <property type="match status" value="1"/>
</dbReference>
<dbReference type="EMBL" id="OZ034820">
    <property type="protein sequence ID" value="CAL1401804.1"/>
    <property type="molecule type" value="Genomic_DNA"/>
</dbReference>
<dbReference type="PANTHER" id="PTHR33067:SF9">
    <property type="entry name" value="RNA-DIRECTED DNA POLYMERASE"/>
    <property type="match status" value="1"/>
</dbReference>
<feature type="region of interest" description="Disordered" evidence="1">
    <location>
        <begin position="395"/>
        <end position="418"/>
    </location>
</feature>
<reference evidence="3 4" key="1">
    <citation type="submission" date="2024-04" db="EMBL/GenBank/DDBJ databases">
        <authorList>
            <person name="Fracassetti M."/>
        </authorList>
    </citation>
    <scope>NUCLEOTIDE SEQUENCE [LARGE SCALE GENOMIC DNA]</scope>
</reference>
<protein>
    <recommendedName>
        <fullName evidence="2">Retrotransposon gag domain-containing protein</fullName>
    </recommendedName>
</protein>
<feature type="compositionally biased region" description="Basic and acidic residues" evidence="1">
    <location>
        <begin position="556"/>
        <end position="568"/>
    </location>
</feature>
<evidence type="ECO:0000256" key="1">
    <source>
        <dbReference type="SAM" id="MobiDB-lite"/>
    </source>
</evidence>
<feature type="region of interest" description="Disordered" evidence="1">
    <location>
        <begin position="793"/>
        <end position="831"/>
    </location>
</feature>
<proteinExistence type="predicted"/>
<dbReference type="Pfam" id="PF03732">
    <property type="entry name" value="Retrotrans_gag"/>
    <property type="match status" value="1"/>
</dbReference>
<feature type="domain" description="Retrotransposon gag" evidence="2">
    <location>
        <begin position="156"/>
        <end position="249"/>
    </location>
</feature>
<dbReference type="AlphaFoldDB" id="A0AAV2FTU5"/>
<feature type="region of interest" description="Disordered" evidence="1">
    <location>
        <begin position="23"/>
        <end position="62"/>
    </location>
</feature>
<gene>
    <name evidence="3" type="ORF">LTRI10_LOCUS41843</name>
</gene>